<proteinExistence type="predicted"/>
<protein>
    <submittedName>
        <fullName evidence="12">Peptidoglycan synthetase</fullName>
    </submittedName>
</protein>
<dbReference type="Pfam" id="PF01225">
    <property type="entry name" value="Mur_ligase"/>
    <property type="match status" value="1"/>
</dbReference>
<evidence type="ECO:0000256" key="7">
    <source>
        <dbReference type="ARBA" id="ARBA00023306"/>
    </source>
</evidence>
<dbReference type="SUPFAM" id="SSF53623">
    <property type="entry name" value="MurD-like peptide ligases, catalytic domain"/>
    <property type="match status" value="1"/>
</dbReference>
<keyword evidence="3" id="KW-0547">Nucleotide-binding</keyword>
<dbReference type="InterPro" id="IPR036565">
    <property type="entry name" value="Mur-like_cat_sf"/>
</dbReference>
<dbReference type="RefSeq" id="WP_207337305.1">
    <property type="nucleotide sequence ID" value="NZ_JAFMYU010000019.1"/>
</dbReference>
<dbReference type="EMBL" id="JAFMYU010000019">
    <property type="protein sequence ID" value="MBO0933338.1"/>
    <property type="molecule type" value="Genomic_DNA"/>
</dbReference>
<evidence type="ECO:0000259" key="11">
    <source>
        <dbReference type="Pfam" id="PF08245"/>
    </source>
</evidence>
<dbReference type="Gene3D" id="3.40.50.720">
    <property type="entry name" value="NAD(P)-binding Rossmann-like Domain"/>
    <property type="match status" value="1"/>
</dbReference>
<dbReference type="SUPFAM" id="SSF53244">
    <property type="entry name" value="MurD-like peptide ligases, peptide-binding domain"/>
    <property type="match status" value="1"/>
</dbReference>
<dbReference type="GO" id="GO:0071555">
    <property type="term" value="P:cell wall organization"/>
    <property type="evidence" value="ECO:0007669"/>
    <property type="project" value="UniProtKB-KW"/>
</dbReference>
<dbReference type="Gene3D" id="3.90.190.20">
    <property type="entry name" value="Mur ligase, C-terminal domain"/>
    <property type="match status" value="1"/>
</dbReference>
<evidence type="ECO:0000256" key="2">
    <source>
        <dbReference type="ARBA" id="ARBA00022618"/>
    </source>
</evidence>
<evidence type="ECO:0000256" key="3">
    <source>
        <dbReference type="ARBA" id="ARBA00022741"/>
    </source>
</evidence>
<feature type="domain" description="Mur ligase N-terminal catalytic" evidence="9">
    <location>
        <begin position="5"/>
        <end position="105"/>
    </location>
</feature>
<keyword evidence="5" id="KW-0133">Cell shape</keyword>
<dbReference type="Pfam" id="PF02875">
    <property type="entry name" value="Mur_ligase_C"/>
    <property type="match status" value="1"/>
</dbReference>
<dbReference type="Gene3D" id="3.40.1190.10">
    <property type="entry name" value="Mur-like, catalytic domain"/>
    <property type="match status" value="1"/>
</dbReference>
<keyword evidence="7" id="KW-0131">Cell cycle</keyword>
<dbReference type="InterPro" id="IPR036615">
    <property type="entry name" value="Mur_ligase_C_dom_sf"/>
</dbReference>
<feature type="domain" description="Mur ligase central" evidence="11">
    <location>
        <begin position="110"/>
        <end position="292"/>
    </location>
</feature>
<gene>
    <name evidence="12" type="ORF">J2I48_20175</name>
</gene>
<sequence>MPQAYHFIAIGGSAMHNLALALHQQGHTITGSDDEIYEPALSRLTQKGLIPAEMGWFPQRIHAGIDAVILGMHARADNPELARAQELGLPIFSYPEFIYEHSRQKQRVVIAGSHGKTTITSMILHVLNYHNHRFDYLVGAQLEGFETMVSLTDDHSATAAPVIIIEGDEYASSPLDKRPKFLHYQPHMALISGIAWDHVNIYPTYDSYVAQFELLAEQMPKSGVLLFDETDNMLDVVGQNGREDVQKVPYDAHPHVIRDGHTYLTTPDGTEVPLRIFGLHNMKNIAGAMAVCDRLGVTDAQFYEAVQTFGGAARRLETVAQTADQIVFRDFAHAPSKVTATTEAVKAQFPDKHLLACVELHTFSSLNKDFLAQYAHSLDMADTAAVYYNAHTLAIKRLAPIAPTDVLAAFSKPGLQVFTELTDLQTFITQHAPDADVILMMSSGTFGGMDLRSVVSAER</sequence>
<evidence type="ECO:0000256" key="1">
    <source>
        <dbReference type="ARBA" id="ARBA00022598"/>
    </source>
</evidence>
<evidence type="ECO:0000259" key="9">
    <source>
        <dbReference type="Pfam" id="PF01225"/>
    </source>
</evidence>
<dbReference type="InterPro" id="IPR004101">
    <property type="entry name" value="Mur_ligase_C"/>
</dbReference>
<dbReference type="PANTHER" id="PTHR43445:SF5">
    <property type="entry name" value="UDP-N-ACETYLMURAMATE--L-ALANYL-GAMMA-D-GLUTAMYL-MESO-2,6-DIAMINOHEPTANDIOATE LIGASE"/>
    <property type="match status" value="1"/>
</dbReference>
<dbReference type="GO" id="GO:0051301">
    <property type="term" value="P:cell division"/>
    <property type="evidence" value="ECO:0007669"/>
    <property type="project" value="UniProtKB-KW"/>
</dbReference>
<dbReference type="GO" id="GO:0008360">
    <property type="term" value="P:regulation of cell shape"/>
    <property type="evidence" value="ECO:0007669"/>
    <property type="project" value="UniProtKB-KW"/>
</dbReference>
<feature type="domain" description="Mur ligase C-terminal" evidence="10">
    <location>
        <begin position="314"/>
        <end position="444"/>
    </location>
</feature>
<dbReference type="SUPFAM" id="SSF51984">
    <property type="entry name" value="MurCD N-terminal domain"/>
    <property type="match status" value="1"/>
</dbReference>
<dbReference type="GO" id="GO:0009252">
    <property type="term" value="P:peptidoglycan biosynthetic process"/>
    <property type="evidence" value="ECO:0007669"/>
    <property type="project" value="UniProtKB-KW"/>
</dbReference>
<dbReference type="GO" id="GO:0005524">
    <property type="term" value="F:ATP binding"/>
    <property type="evidence" value="ECO:0007669"/>
    <property type="project" value="UniProtKB-KW"/>
</dbReference>
<keyword evidence="8" id="KW-0961">Cell wall biogenesis/degradation</keyword>
<evidence type="ECO:0000256" key="4">
    <source>
        <dbReference type="ARBA" id="ARBA00022840"/>
    </source>
</evidence>
<dbReference type="GO" id="GO:0016881">
    <property type="term" value="F:acid-amino acid ligase activity"/>
    <property type="evidence" value="ECO:0007669"/>
    <property type="project" value="InterPro"/>
</dbReference>
<keyword evidence="6" id="KW-0573">Peptidoglycan synthesis</keyword>
<evidence type="ECO:0000256" key="6">
    <source>
        <dbReference type="ARBA" id="ARBA00022984"/>
    </source>
</evidence>
<evidence type="ECO:0000256" key="8">
    <source>
        <dbReference type="ARBA" id="ARBA00023316"/>
    </source>
</evidence>
<evidence type="ECO:0000256" key="5">
    <source>
        <dbReference type="ARBA" id="ARBA00022960"/>
    </source>
</evidence>
<dbReference type="Pfam" id="PF08245">
    <property type="entry name" value="Mur_ligase_M"/>
    <property type="match status" value="1"/>
</dbReference>
<dbReference type="InterPro" id="IPR050061">
    <property type="entry name" value="MurCDEF_pg_biosynth"/>
</dbReference>
<organism evidence="12 13">
    <name type="scientific">Fibrella aquatilis</name>
    <dbReference type="NCBI Taxonomy" id="2817059"/>
    <lineage>
        <taxon>Bacteria</taxon>
        <taxon>Pseudomonadati</taxon>
        <taxon>Bacteroidota</taxon>
        <taxon>Cytophagia</taxon>
        <taxon>Cytophagales</taxon>
        <taxon>Spirosomataceae</taxon>
        <taxon>Fibrella</taxon>
    </lineage>
</organism>
<keyword evidence="2" id="KW-0132">Cell division</keyword>
<evidence type="ECO:0000313" key="12">
    <source>
        <dbReference type="EMBL" id="MBO0933338.1"/>
    </source>
</evidence>
<accession>A0A939K1B3</accession>
<keyword evidence="13" id="KW-1185">Reference proteome</keyword>
<comment type="caution">
    <text evidence="12">The sequence shown here is derived from an EMBL/GenBank/DDBJ whole genome shotgun (WGS) entry which is preliminary data.</text>
</comment>
<keyword evidence="1" id="KW-0436">Ligase</keyword>
<dbReference type="PANTHER" id="PTHR43445">
    <property type="entry name" value="UDP-N-ACETYLMURAMATE--L-ALANINE LIGASE-RELATED"/>
    <property type="match status" value="1"/>
</dbReference>
<name>A0A939K1B3_9BACT</name>
<reference evidence="12 13" key="1">
    <citation type="submission" date="2021-03" db="EMBL/GenBank/DDBJ databases">
        <title>Fibrella sp. HMF5036 genome sequencing and assembly.</title>
        <authorList>
            <person name="Kang H."/>
            <person name="Kim H."/>
            <person name="Bae S."/>
            <person name="Joh K."/>
        </authorList>
    </citation>
    <scope>NUCLEOTIDE SEQUENCE [LARGE SCALE GENOMIC DNA]</scope>
    <source>
        <strain evidence="12 13">HMF5036</strain>
    </source>
</reference>
<dbReference type="AlphaFoldDB" id="A0A939K1B3"/>
<dbReference type="Proteomes" id="UP000664795">
    <property type="component" value="Unassembled WGS sequence"/>
</dbReference>
<evidence type="ECO:0000259" key="10">
    <source>
        <dbReference type="Pfam" id="PF02875"/>
    </source>
</evidence>
<dbReference type="InterPro" id="IPR013221">
    <property type="entry name" value="Mur_ligase_cen"/>
</dbReference>
<keyword evidence="4" id="KW-0067">ATP-binding</keyword>
<evidence type="ECO:0000313" key="13">
    <source>
        <dbReference type="Proteomes" id="UP000664795"/>
    </source>
</evidence>
<dbReference type="InterPro" id="IPR000713">
    <property type="entry name" value="Mur_ligase_N"/>
</dbReference>